<dbReference type="AlphaFoldDB" id="A0A370DG41"/>
<evidence type="ECO:0000313" key="2">
    <source>
        <dbReference type="Proteomes" id="UP000254266"/>
    </source>
</evidence>
<evidence type="ECO:0000313" key="1">
    <source>
        <dbReference type="EMBL" id="RDH83851.1"/>
    </source>
</evidence>
<dbReference type="Proteomes" id="UP000254266">
    <property type="component" value="Unassembled WGS sequence"/>
</dbReference>
<accession>A0A370DG41</accession>
<reference evidence="1 2" key="1">
    <citation type="journal article" date="2018" name="ISME J.">
        <title>Endosymbiont genomes yield clues of tubeworm success.</title>
        <authorList>
            <person name="Li Y."/>
            <person name="Liles M.R."/>
            <person name="Halanych K.M."/>
        </authorList>
    </citation>
    <scope>NUCLEOTIDE SEQUENCE [LARGE SCALE GENOMIC DNA]</scope>
    <source>
        <strain evidence="1">A1464</strain>
    </source>
</reference>
<protein>
    <submittedName>
        <fullName evidence="1">Uncharacterized protein</fullName>
    </submittedName>
</protein>
<comment type="caution">
    <text evidence="1">The sequence shown here is derived from an EMBL/GenBank/DDBJ whole genome shotgun (WGS) entry which is preliminary data.</text>
</comment>
<proteinExistence type="predicted"/>
<dbReference type="EMBL" id="QFXC01000008">
    <property type="protein sequence ID" value="RDH83851.1"/>
    <property type="molecule type" value="Genomic_DNA"/>
</dbReference>
<gene>
    <name evidence="1" type="ORF">DIZ80_06870</name>
</gene>
<name>A0A370DG41_9GAMM</name>
<sequence>MKCVIPSCSGTITNTEKGAVCGTCGATNIFATRISSSSPKVKTKKQQSTPPKPRILITYDGWKDRTFVATNITGRSKQLKTVDSYLKAYLDNRTPTNYQPLLQSFEAWKKTKGISWKNSSRNKKGAITELDDFIKQEAIEMGKSASLSGNSMGEENEDDHQRLGVLYLLGNTNISNTPEAIAKQLFSSALSVAGATGITKHTHGYINGLGGRAPTGVPGASVHATPGIHAFNSNYNSASSPTTSSGSFFDPHTAKASSNSMHNGIDKVRDKVATKTVGAAAGTQNKSGAKNIDANQPALNTWKDKLKKLLMDVWESLKSLLKTAAAQAARSAIEYGITLIIKEIFKVAVPLGGAAVKTIEGVYKTIKATVIKWKARGLLKKAKIKAGHASIMIASIYSEMTSDIWNGLKSTLAGVFDGAIQLMTAGAGVIVSLVRAGITAIIDVVQLFADIFGAKNILKNANIYWTENADFRNSGGTKIKANKLIHRNPVRFNTWFGEVCGESPALAALCLNSGICTNLYAMLDTSGSVKQSDFDNTNNAVSYIKNHGVKYLQNSKLSLSSKDPLVAQSIRRVMSGKMLGA</sequence>
<organism evidence="1 2">
    <name type="scientific">endosymbiont of Galathealinum brachiosum</name>
    <dbReference type="NCBI Taxonomy" id="2200906"/>
    <lineage>
        <taxon>Bacteria</taxon>
        <taxon>Pseudomonadati</taxon>
        <taxon>Pseudomonadota</taxon>
        <taxon>Gammaproteobacteria</taxon>
        <taxon>sulfur-oxidizing symbionts</taxon>
    </lineage>
</organism>
<keyword evidence="2" id="KW-1185">Reference proteome</keyword>